<evidence type="ECO:0000259" key="7">
    <source>
        <dbReference type="PROSITE" id="PS51918"/>
    </source>
</evidence>
<evidence type="ECO:0000313" key="9">
    <source>
        <dbReference type="Proteomes" id="UP000075374"/>
    </source>
</evidence>
<reference evidence="8 9" key="1">
    <citation type="submission" date="2016-02" db="EMBL/GenBank/DDBJ databases">
        <title>Genome sequence of Clostridium colicanis DSM 13634.</title>
        <authorList>
            <person name="Poehlein A."/>
            <person name="Daniel R."/>
        </authorList>
    </citation>
    <scope>NUCLEOTIDE SEQUENCE [LARGE SCALE GENOMIC DNA]</scope>
    <source>
        <strain evidence="8 9">DSM 13634</strain>
    </source>
</reference>
<dbReference type="SMART" id="SM00729">
    <property type="entry name" value="Elp3"/>
    <property type="match status" value="1"/>
</dbReference>
<keyword evidence="2" id="KW-0949">S-adenosyl-L-methionine</keyword>
<dbReference type="SFLD" id="SFLDS00029">
    <property type="entry name" value="Radical_SAM"/>
    <property type="match status" value="1"/>
</dbReference>
<feature type="domain" description="Radical SAM core" evidence="7">
    <location>
        <begin position="201"/>
        <end position="434"/>
    </location>
</feature>
<sequence length="596" mass="70325">MNKLKVLLVGINSQYVHSNLAIRYLKAYTKDLDYNPVIMEFSINDRAERILEELIREKPDIIAFSCYIWNIEMVKTLSKLIKLVDDNIEIIYGGPEVSFDGKEFLENNPGEYLVEGEGEGTFRKLIEYKIYEKNLHYNNVGILSNKKELVNNQTNIIDEEKNPFLKIGGLFYKEGKKVFYGGIKNNLDINQVIFPYDEDDNLDNRIVYYEASRGCPFRCKYCLSSVDRNIRFRDIEKIKEELKYFIDKKVKLVKFVDRTFNCDEKFATDIWNFLINQDTETKFHFEISASVLTNNQVKVLSKAPKGRFQFEIGVQTTNNKILKNINRYISFKDVAEKVKEIKRLNNISQHLDLIAGLPGEDFESFKNSFNEVYSIGPDEIQLGFLKILKGSPMIEEKDIWGMKYSPYPPYEILKTKDISYEELLELKKVEAMVDKYYNSGKFKTILKYFELKFDNPFDFYYSLGIFFYEKGYFSRNISNAEYYKVFLDFNSEKLKEDSNYALKDIIKYDYLMFNKKKWIPEFLEDGEGKRWTKEIREKVLNSNLGIDKNKLHVEKFNIDILHFIKTGEILKRKIYIAYCEDITNKTKSVTDVTELI</sequence>
<proteinExistence type="predicted"/>
<evidence type="ECO:0000256" key="1">
    <source>
        <dbReference type="ARBA" id="ARBA00001966"/>
    </source>
</evidence>
<dbReference type="InterPro" id="IPR023404">
    <property type="entry name" value="rSAM_horseshoe"/>
</dbReference>
<dbReference type="InterPro" id="IPR051198">
    <property type="entry name" value="BchE-like"/>
</dbReference>
<dbReference type="GO" id="GO:0031419">
    <property type="term" value="F:cobalamin binding"/>
    <property type="evidence" value="ECO:0007669"/>
    <property type="project" value="InterPro"/>
</dbReference>
<dbReference type="Pfam" id="PF13311">
    <property type="entry name" value="DUF4080"/>
    <property type="match status" value="1"/>
</dbReference>
<dbReference type="SUPFAM" id="SSF52242">
    <property type="entry name" value="Cobalamin (vitamin B12)-binding domain"/>
    <property type="match status" value="1"/>
</dbReference>
<evidence type="ECO:0000256" key="3">
    <source>
        <dbReference type="ARBA" id="ARBA00022723"/>
    </source>
</evidence>
<feature type="domain" description="B12-binding" evidence="6">
    <location>
        <begin position="4"/>
        <end position="136"/>
    </location>
</feature>
<keyword evidence="3" id="KW-0479">Metal-binding</keyword>
<accession>A0A151ARP2</accession>
<name>A0A151ARP2_9CLOT</name>
<dbReference type="CDD" id="cd02068">
    <property type="entry name" value="radical_SAM_B12_BD"/>
    <property type="match status" value="1"/>
</dbReference>
<dbReference type="Gene3D" id="3.40.50.280">
    <property type="entry name" value="Cobalamin-binding domain"/>
    <property type="match status" value="1"/>
</dbReference>
<evidence type="ECO:0000256" key="2">
    <source>
        <dbReference type="ARBA" id="ARBA00022691"/>
    </source>
</evidence>
<dbReference type="PATRIC" id="fig|1121305.3.peg.257"/>
<dbReference type="AlphaFoldDB" id="A0A151ARP2"/>
<keyword evidence="5" id="KW-0411">Iron-sulfur</keyword>
<dbReference type="InterPro" id="IPR006638">
    <property type="entry name" value="Elp3/MiaA/NifB-like_rSAM"/>
</dbReference>
<dbReference type="InterPro" id="IPR007197">
    <property type="entry name" value="rSAM"/>
</dbReference>
<dbReference type="STRING" id="1121305.CLCOL_02600"/>
<evidence type="ECO:0000256" key="4">
    <source>
        <dbReference type="ARBA" id="ARBA00023004"/>
    </source>
</evidence>
<dbReference type="InterPro" id="IPR025288">
    <property type="entry name" value="DUF4080"/>
</dbReference>
<dbReference type="InterPro" id="IPR058240">
    <property type="entry name" value="rSAM_sf"/>
</dbReference>
<dbReference type="GO" id="GO:0016491">
    <property type="term" value="F:oxidoreductase activity"/>
    <property type="evidence" value="ECO:0007669"/>
    <property type="project" value="UniProtKB-KW"/>
</dbReference>
<keyword evidence="9" id="KW-1185">Reference proteome</keyword>
<comment type="cofactor">
    <cofactor evidence="1">
        <name>[4Fe-4S] cluster</name>
        <dbReference type="ChEBI" id="CHEBI:49883"/>
    </cofactor>
</comment>
<dbReference type="InterPro" id="IPR006158">
    <property type="entry name" value="Cobalamin-bd"/>
</dbReference>
<dbReference type="GO" id="GO:0046872">
    <property type="term" value="F:metal ion binding"/>
    <property type="evidence" value="ECO:0007669"/>
    <property type="project" value="UniProtKB-KW"/>
</dbReference>
<dbReference type="EMBL" id="LTBB01000001">
    <property type="protein sequence ID" value="KYH30314.1"/>
    <property type="molecule type" value="Genomic_DNA"/>
</dbReference>
<dbReference type="RefSeq" id="WP_061857192.1">
    <property type="nucleotide sequence ID" value="NZ_LTBB01000001.1"/>
</dbReference>
<keyword evidence="8" id="KW-0560">Oxidoreductase</keyword>
<dbReference type="SUPFAM" id="SSF102114">
    <property type="entry name" value="Radical SAM enzymes"/>
    <property type="match status" value="1"/>
</dbReference>
<evidence type="ECO:0000259" key="6">
    <source>
        <dbReference type="PROSITE" id="PS51332"/>
    </source>
</evidence>
<dbReference type="InterPro" id="IPR036724">
    <property type="entry name" value="Cobalamin-bd_sf"/>
</dbReference>
<dbReference type="GO" id="GO:0051536">
    <property type="term" value="F:iron-sulfur cluster binding"/>
    <property type="evidence" value="ECO:0007669"/>
    <property type="project" value="UniProtKB-KW"/>
</dbReference>
<dbReference type="Pfam" id="PF04055">
    <property type="entry name" value="Radical_SAM"/>
    <property type="match status" value="1"/>
</dbReference>
<dbReference type="PANTHER" id="PTHR43409">
    <property type="entry name" value="ANAEROBIC MAGNESIUM-PROTOPORPHYRIN IX MONOMETHYL ESTER CYCLASE-RELATED"/>
    <property type="match status" value="1"/>
</dbReference>
<dbReference type="GO" id="GO:0005829">
    <property type="term" value="C:cytosol"/>
    <property type="evidence" value="ECO:0007669"/>
    <property type="project" value="TreeGrafter"/>
</dbReference>
<organism evidence="8 9">
    <name type="scientific">Clostridium colicanis DSM 13634</name>
    <dbReference type="NCBI Taxonomy" id="1121305"/>
    <lineage>
        <taxon>Bacteria</taxon>
        <taxon>Bacillati</taxon>
        <taxon>Bacillota</taxon>
        <taxon>Clostridia</taxon>
        <taxon>Eubacteriales</taxon>
        <taxon>Clostridiaceae</taxon>
        <taxon>Clostridium</taxon>
    </lineage>
</organism>
<evidence type="ECO:0000256" key="5">
    <source>
        <dbReference type="ARBA" id="ARBA00023014"/>
    </source>
</evidence>
<comment type="caution">
    <text evidence="8">The sequence shown here is derived from an EMBL/GenBank/DDBJ whole genome shotgun (WGS) entry which is preliminary data.</text>
</comment>
<evidence type="ECO:0000313" key="8">
    <source>
        <dbReference type="EMBL" id="KYH30314.1"/>
    </source>
</evidence>
<dbReference type="PROSITE" id="PS51918">
    <property type="entry name" value="RADICAL_SAM"/>
    <property type="match status" value="1"/>
</dbReference>
<dbReference type="Pfam" id="PF02310">
    <property type="entry name" value="B12-binding"/>
    <property type="match status" value="1"/>
</dbReference>
<dbReference type="SFLD" id="SFLDG01082">
    <property type="entry name" value="B12-binding_domain_containing"/>
    <property type="match status" value="1"/>
</dbReference>
<keyword evidence="4" id="KW-0408">Iron</keyword>
<dbReference type="PANTHER" id="PTHR43409:SF16">
    <property type="entry name" value="SLR0320 PROTEIN"/>
    <property type="match status" value="1"/>
</dbReference>
<gene>
    <name evidence="8" type="primary">hemZ_2</name>
    <name evidence="8" type="ORF">CLCOL_02600</name>
</gene>
<dbReference type="Proteomes" id="UP000075374">
    <property type="component" value="Unassembled WGS sequence"/>
</dbReference>
<dbReference type="CDD" id="cd01335">
    <property type="entry name" value="Radical_SAM"/>
    <property type="match status" value="1"/>
</dbReference>
<dbReference type="EC" id="1.3.99.-" evidence="8"/>
<dbReference type="Gene3D" id="3.80.30.20">
    <property type="entry name" value="tm_1862 like domain"/>
    <property type="match status" value="1"/>
</dbReference>
<protein>
    <submittedName>
        <fullName evidence="8">Oxygen-independent coproporphyrinogen-III oxidase-like protein HemZ</fullName>
        <ecNumber evidence="8">1.3.99.-</ecNumber>
    </submittedName>
</protein>
<dbReference type="PROSITE" id="PS51332">
    <property type="entry name" value="B12_BINDING"/>
    <property type="match status" value="1"/>
</dbReference>